<evidence type="ECO:0000256" key="2">
    <source>
        <dbReference type="ARBA" id="ARBA00022475"/>
    </source>
</evidence>
<feature type="transmembrane region" description="Helical" evidence="6">
    <location>
        <begin position="92"/>
        <end position="112"/>
    </location>
</feature>
<dbReference type="Proteomes" id="UP000826195">
    <property type="component" value="Unassembled WGS sequence"/>
</dbReference>
<feature type="transmembrane region" description="Helical" evidence="6">
    <location>
        <begin position="59"/>
        <end position="80"/>
    </location>
</feature>
<dbReference type="GO" id="GO:0050909">
    <property type="term" value="P:sensory perception of taste"/>
    <property type="evidence" value="ECO:0007669"/>
    <property type="project" value="InterPro"/>
</dbReference>
<evidence type="ECO:0000256" key="3">
    <source>
        <dbReference type="ARBA" id="ARBA00022692"/>
    </source>
</evidence>
<dbReference type="InterPro" id="IPR013604">
    <property type="entry name" value="7TM_chemorcpt"/>
</dbReference>
<comment type="similarity">
    <text evidence="6">Belongs to the insect chemoreceptor superfamily. Gustatory receptor (GR) family.</text>
</comment>
<reference evidence="7 8" key="1">
    <citation type="journal article" date="2021" name="J. Hered.">
        <title>A chromosome-level genome assembly of the parasitoid wasp, Cotesia glomerata (Hymenoptera: Braconidae).</title>
        <authorList>
            <person name="Pinto B.J."/>
            <person name="Weis J.J."/>
            <person name="Gamble T."/>
            <person name="Ode P.J."/>
            <person name="Paul R."/>
            <person name="Zaspel J.M."/>
        </authorList>
    </citation>
    <scope>NUCLEOTIDE SEQUENCE [LARGE SCALE GENOMIC DNA]</scope>
    <source>
        <strain evidence="7">CgM1</strain>
    </source>
</reference>
<keyword evidence="2 6" id="KW-1003">Cell membrane</keyword>
<keyword evidence="6" id="KW-0807">Transducer</keyword>
<evidence type="ECO:0000313" key="8">
    <source>
        <dbReference type="Proteomes" id="UP000826195"/>
    </source>
</evidence>
<keyword evidence="6" id="KW-0675">Receptor</keyword>
<dbReference type="GO" id="GO:0005886">
    <property type="term" value="C:plasma membrane"/>
    <property type="evidence" value="ECO:0007669"/>
    <property type="project" value="UniProtKB-SubCell"/>
</dbReference>
<gene>
    <name evidence="7" type="ORF">KQX54_014530</name>
</gene>
<proteinExistence type="inferred from homology"/>
<comment type="function">
    <text evidence="6">Gustatory receptor which mediates acceptance or avoidance behavior, depending on its substrates.</text>
</comment>
<evidence type="ECO:0000256" key="4">
    <source>
        <dbReference type="ARBA" id="ARBA00022989"/>
    </source>
</evidence>
<dbReference type="AlphaFoldDB" id="A0AAV7IVJ5"/>
<comment type="caution">
    <text evidence="7">The sequence shown here is derived from an EMBL/GenBank/DDBJ whole genome shotgun (WGS) entry which is preliminary data.</text>
</comment>
<evidence type="ECO:0000256" key="1">
    <source>
        <dbReference type="ARBA" id="ARBA00004651"/>
    </source>
</evidence>
<keyword evidence="5 6" id="KW-0472">Membrane</keyword>
<sequence>MDHITAIIILLSYAKNQRTATDIFRRLISLTSDLSDSNFAPKKLLAEETSICSLKSGKMIFIITIQIFLAIFLFVLETLQNKHTLLYNFTRSIPLFIIACFVIQYAAIVIHLEDLFCKVNSALLRIKNLVKCSQIEIEPERSLEGLKKVKRNYRRLREVCEMVSNFNSWSILFVFIHFCPALTYSFWRLYNNFNEDKVIEDLTKKNVKCLMTVLWIVKNFGLVSCAWPLSHISPQTALQTRKGASLRLSRYKTRVLDTQRLDRPPLLHRSLISIKGIFIKVIFLLMSTNATPVPAAKTRLDLQDRQNGANSGRL</sequence>
<dbReference type="EMBL" id="JAHXZJ010000747">
    <property type="protein sequence ID" value="KAH0558122.1"/>
    <property type="molecule type" value="Genomic_DNA"/>
</dbReference>
<comment type="caution">
    <text evidence="6">Lacks conserved residue(s) required for the propagation of feature annotation.</text>
</comment>
<accession>A0AAV7IVJ5</accession>
<feature type="transmembrane region" description="Helical" evidence="6">
    <location>
        <begin position="166"/>
        <end position="187"/>
    </location>
</feature>
<organism evidence="7 8">
    <name type="scientific">Cotesia glomerata</name>
    <name type="common">Lepidopteran parasitic wasp</name>
    <name type="synonym">Apanteles glomeratus</name>
    <dbReference type="NCBI Taxonomy" id="32391"/>
    <lineage>
        <taxon>Eukaryota</taxon>
        <taxon>Metazoa</taxon>
        <taxon>Ecdysozoa</taxon>
        <taxon>Arthropoda</taxon>
        <taxon>Hexapoda</taxon>
        <taxon>Insecta</taxon>
        <taxon>Pterygota</taxon>
        <taxon>Neoptera</taxon>
        <taxon>Endopterygota</taxon>
        <taxon>Hymenoptera</taxon>
        <taxon>Apocrita</taxon>
        <taxon>Ichneumonoidea</taxon>
        <taxon>Braconidae</taxon>
        <taxon>Microgastrinae</taxon>
        <taxon>Cotesia</taxon>
    </lineage>
</organism>
<keyword evidence="4 6" id="KW-1133">Transmembrane helix</keyword>
<keyword evidence="8" id="KW-1185">Reference proteome</keyword>
<keyword evidence="3 6" id="KW-0812">Transmembrane</keyword>
<name>A0AAV7IVJ5_COTGL</name>
<evidence type="ECO:0000256" key="5">
    <source>
        <dbReference type="ARBA" id="ARBA00023136"/>
    </source>
</evidence>
<protein>
    <recommendedName>
        <fullName evidence="6">Gustatory receptor</fullName>
    </recommendedName>
</protein>
<dbReference type="GO" id="GO:0007165">
    <property type="term" value="P:signal transduction"/>
    <property type="evidence" value="ECO:0007669"/>
    <property type="project" value="UniProtKB-KW"/>
</dbReference>
<evidence type="ECO:0000256" key="6">
    <source>
        <dbReference type="RuleBase" id="RU363108"/>
    </source>
</evidence>
<evidence type="ECO:0000313" key="7">
    <source>
        <dbReference type="EMBL" id="KAH0558122.1"/>
    </source>
</evidence>
<comment type="subcellular location">
    <subcellularLocation>
        <location evidence="1 6">Cell membrane</location>
        <topology evidence="1 6">Multi-pass membrane protein</topology>
    </subcellularLocation>
</comment>
<dbReference type="Pfam" id="PF08395">
    <property type="entry name" value="7tm_7"/>
    <property type="match status" value="1"/>
</dbReference>